<keyword evidence="1" id="KW-0812">Transmembrane</keyword>
<evidence type="ECO:0000313" key="3">
    <source>
        <dbReference type="Proteomes" id="UP001048763"/>
    </source>
</evidence>
<keyword evidence="3" id="KW-1185">Reference proteome</keyword>
<organism evidence="2 3">
    <name type="scientific">Pseudomonas triticicola</name>
    <dbReference type="NCBI Taxonomy" id="2842345"/>
    <lineage>
        <taxon>Bacteria</taxon>
        <taxon>Pseudomonadati</taxon>
        <taxon>Pseudomonadota</taxon>
        <taxon>Gammaproteobacteria</taxon>
        <taxon>Pseudomonadales</taxon>
        <taxon>Pseudomonadaceae</taxon>
        <taxon>Pseudomonas</taxon>
    </lineage>
</organism>
<dbReference type="EMBL" id="JAHSTX010000001">
    <property type="protein sequence ID" value="MBV4547097.1"/>
    <property type="molecule type" value="Genomic_DNA"/>
</dbReference>
<comment type="caution">
    <text evidence="2">The sequence shown here is derived from an EMBL/GenBank/DDBJ whole genome shotgun (WGS) entry which is preliminary data.</text>
</comment>
<feature type="transmembrane region" description="Helical" evidence="1">
    <location>
        <begin position="99"/>
        <end position="120"/>
    </location>
</feature>
<keyword evidence="1" id="KW-0472">Membrane</keyword>
<reference evidence="2" key="1">
    <citation type="submission" date="2021-06" db="EMBL/GenBank/DDBJ databases">
        <title>Updating the genus Pseudomonas: Description of 43 new species and partition of the Pseudomonas putida group.</title>
        <authorList>
            <person name="Girard L."/>
            <person name="Lood C."/>
            <person name="Vandamme P."/>
            <person name="Rokni-Zadeh H."/>
            <person name="Van Noort V."/>
            <person name="Hofte M."/>
            <person name="Lavigne R."/>
            <person name="De Mot R."/>
        </authorList>
    </citation>
    <scope>NUCLEOTIDE SEQUENCE</scope>
    <source>
        <strain evidence="2">SWRI88</strain>
    </source>
</reference>
<gene>
    <name evidence="2" type="ORF">KVG85_13400</name>
</gene>
<evidence type="ECO:0000256" key="1">
    <source>
        <dbReference type="SAM" id="Phobius"/>
    </source>
</evidence>
<dbReference type="Proteomes" id="UP001048763">
    <property type="component" value="Unassembled WGS sequence"/>
</dbReference>
<keyword evidence="1" id="KW-1133">Transmembrane helix</keyword>
<accession>A0ABS6RME9</accession>
<protein>
    <submittedName>
        <fullName evidence="2">Uncharacterized protein</fullName>
    </submittedName>
</protein>
<name>A0ABS6RME9_9PSED</name>
<sequence length="187" mass="20633">MIRFDCRQVTGVIEKPRVIATAQGVMTARIVIDGQVLPNVLLPGMIFEEIEAGERVTLYGIFTKKKDKTANTATIYAMKGANGKLVAARQYQIKVPVMLMVYAVPLMILAFIAGCFLSPYPIHLVSGSVDPDYLVRTTFVWAFWEGILAGLVMVGIAVNWIRMSNDPESWAAIDAASLSQRFSKAFK</sequence>
<evidence type="ECO:0000313" key="2">
    <source>
        <dbReference type="EMBL" id="MBV4547097.1"/>
    </source>
</evidence>
<feature type="transmembrane region" description="Helical" evidence="1">
    <location>
        <begin position="140"/>
        <end position="161"/>
    </location>
</feature>
<dbReference type="RefSeq" id="WP_217864106.1">
    <property type="nucleotide sequence ID" value="NZ_JAHSTX010000001.1"/>
</dbReference>
<proteinExistence type="predicted"/>